<organism evidence="11">
    <name type="scientific">Selaginella moellendorffii</name>
    <name type="common">Spikemoss</name>
    <dbReference type="NCBI Taxonomy" id="88036"/>
    <lineage>
        <taxon>Eukaryota</taxon>
        <taxon>Viridiplantae</taxon>
        <taxon>Streptophyta</taxon>
        <taxon>Embryophyta</taxon>
        <taxon>Tracheophyta</taxon>
        <taxon>Lycopodiopsida</taxon>
        <taxon>Selaginellales</taxon>
        <taxon>Selaginellaceae</taxon>
        <taxon>Selaginella</taxon>
    </lineage>
</organism>
<name>D8T299_SELML</name>
<dbReference type="OMA" id="DDGNMQY"/>
<reference evidence="10 11" key="1">
    <citation type="journal article" date="2011" name="Science">
        <title>The Selaginella genome identifies genetic changes associated with the evolution of vascular plants.</title>
        <authorList>
            <person name="Banks J.A."/>
            <person name="Nishiyama T."/>
            <person name="Hasebe M."/>
            <person name="Bowman J.L."/>
            <person name="Gribskov M."/>
            <person name="dePamphilis C."/>
            <person name="Albert V.A."/>
            <person name="Aono N."/>
            <person name="Aoyama T."/>
            <person name="Ambrose B.A."/>
            <person name="Ashton N.W."/>
            <person name="Axtell M.J."/>
            <person name="Barker E."/>
            <person name="Barker M.S."/>
            <person name="Bennetzen J.L."/>
            <person name="Bonawitz N.D."/>
            <person name="Chapple C."/>
            <person name="Cheng C."/>
            <person name="Correa L.G."/>
            <person name="Dacre M."/>
            <person name="DeBarry J."/>
            <person name="Dreyer I."/>
            <person name="Elias M."/>
            <person name="Engstrom E.M."/>
            <person name="Estelle M."/>
            <person name="Feng L."/>
            <person name="Finet C."/>
            <person name="Floyd S.K."/>
            <person name="Frommer W.B."/>
            <person name="Fujita T."/>
            <person name="Gramzow L."/>
            <person name="Gutensohn M."/>
            <person name="Harholt J."/>
            <person name="Hattori M."/>
            <person name="Heyl A."/>
            <person name="Hirai T."/>
            <person name="Hiwatashi Y."/>
            <person name="Ishikawa M."/>
            <person name="Iwata M."/>
            <person name="Karol K.G."/>
            <person name="Koehler B."/>
            <person name="Kolukisaoglu U."/>
            <person name="Kubo M."/>
            <person name="Kurata T."/>
            <person name="Lalonde S."/>
            <person name="Li K."/>
            <person name="Li Y."/>
            <person name="Litt A."/>
            <person name="Lyons E."/>
            <person name="Manning G."/>
            <person name="Maruyama T."/>
            <person name="Michael T.P."/>
            <person name="Mikami K."/>
            <person name="Miyazaki S."/>
            <person name="Morinaga S."/>
            <person name="Murata T."/>
            <person name="Mueller-Roeber B."/>
            <person name="Nelson D.R."/>
            <person name="Obara M."/>
            <person name="Oguri Y."/>
            <person name="Olmstead R.G."/>
            <person name="Onodera N."/>
            <person name="Petersen B.L."/>
            <person name="Pils B."/>
            <person name="Prigge M."/>
            <person name="Rensing S.A."/>
            <person name="Riano-Pachon D.M."/>
            <person name="Roberts A.W."/>
            <person name="Sato Y."/>
            <person name="Scheller H.V."/>
            <person name="Schulz B."/>
            <person name="Schulz C."/>
            <person name="Shakirov E.V."/>
            <person name="Shibagaki N."/>
            <person name="Shinohara N."/>
            <person name="Shippen D.E."/>
            <person name="Soerensen I."/>
            <person name="Sotooka R."/>
            <person name="Sugimoto N."/>
            <person name="Sugita M."/>
            <person name="Sumikawa N."/>
            <person name="Tanurdzic M."/>
            <person name="Theissen G."/>
            <person name="Ulvskov P."/>
            <person name="Wakazuki S."/>
            <person name="Weng J.K."/>
            <person name="Willats W.W."/>
            <person name="Wipf D."/>
            <person name="Wolf P.G."/>
            <person name="Yang L."/>
            <person name="Zimmer A.D."/>
            <person name="Zhu Q."/>
            <person name="Mitros T."/>
            <person name="Hellsten U."/>
            <person name="Loque D."/>
            <person name="Otillar R."/>
            <person name="Salamov A."/>
            <person name="Schmutz J."/>
            <person name="Shapiro H."/>
            <person name="Lindquist E."/>
            <person name="Lucas S."/>
            <person name="Rokhsar D."/>
            <person name="Grigoriev I.V."/>
        </authorList>
    </citation>
    <scope>NUCLEOTIDE SEQUENCE [LARGE SCALE GENOMIC DNA]</scope>
</reference>
<dbReference type="FunCoup" id="D8T299">
    <property type="interactions" value="1686"/>
</dbReference>
<comment type="catalytic activity">
    <reaction evidence="7">
        <text>L-threonyl-[protein] + ATP = O-phospho-L-threonyl-[protein] + ADP + H(+)</text>
        <dbReference type="Rhea" id="RHEA:46608"/>
        <dbReference type="Rhea" id="RHEA-COMP:11060"/>
        <dbReference type="Rhea" id="RHEA-COMP:11605"/>
        <dbReference type="ChEBI" id="CHEBI:15378"/>
        <dbReference type="ChEBI" id="CHEBI:30013"/>
        <dbReference type="ChEBI" id="CHEBI:30616"/>
        <dbReference type="ChEBI" id="CHEBI:61977"/>
        <dbReference type="ChEBI" id="CHEBI:456216"/>
        <dbReference type="EC" id="2.7.11.1"/>
    </reaction>
</comment>
<dbReference type="FunFam" id="1.10.510.10:FF:000046">
    <property type="entry name" value="probable serine/threonine-protein kinase WNK9"/>
    <property type="match status" value="1"/>
</dbReference>
<dbReference type="Gene3D" id="3.10.20.90">
    <property type="entry name" value="Phosphatidylinositol 3-kinase Catalytic Subunit, Chain A, domain 1"/>
    <property type="match status" value="1"/>
</dbReference>
<dbReference type="Pfam" id="PF00069">
    <property type="entry name" value="Pkinase"/>
    <property type="match status" value="1"/>
</dbReference>
<evidence type="ECO:0000256" key="8">
    <source>
        <dbReference type="ARBA" id="ARBA00048679"/>
    </source>
</evidence>
<evidence type="ECO:0000313" key="10">
    <source>
        <dbReference type="EMBL" id="EFJ09226.1"/>
    </source>
</evidence>
<dbReference type="Proteomes" id="UP000001514">
    <property type="component" value="Unassembled WGS sequence"/>
</dbReference>
<evidence type="ECO:0000256" key="5">
    <source>
        <dbReference type="ARBA" id="ARBA00022777"/>
    </source>
</evidence>
<evidence type="ECO:0000256" key="6">
    <source>
        <dbReference type="ARBA" id="ARBA00022840"/>
    </source>
</evidence>
<dbReference type="PROSITE" id="PS00108">
    <property type="entry name" value="PROTEIN_KINASE_ST"/>
    <property type="match status" value="1"/>
</dbReference>
<dbReference type="AlphaFoldDB" id="D8T299"/>
<dbReference type="Gramene" id="EFJ09226">
    <property type="protein sequence ID" value="EFJ09226"/>
    <property type="gene ID" value="SELMODRAFT_130367"/>
</dbReference>
<dbReference type="SMART" id="SM00220">
    <property type="entry name" value="S_TKc"/>
    <property type="match status" value="1"/>
</dbReference>
<dbReference type="SUPFAM" id="SSF56112">
    <property type="entry name" value="Protein kinase-like (PK-like)"/>
    <property type="match status" value="1"/>
</dbReference>
<dbReference type="InterPro" id="IPR011009">
    <property type="entry name" value="Kinase-like_dom_sf"/>
</dbReference>
<gene>
    <name evidence="10" type="ORF">SELMODRAFT_130367</name>
</gene>
<dbReference type="InterPro" id="IPR050588">
    <property type="entry name" value="WNK_Ser-Thr_kinase"/>
</dbReference>
<dbReference type="CDD" id="cd13983">
    <property type="entry name" value="STKc_WNK"/>
    <property type="match status" value="1"/>
</dbReference>
<accession>D8T299</accession>
<evidence type="ECO:0000256" key="3">
    <source>
        <dbReference type="ARBA" id="ARBA00022679"/>
    </source>
</evidence>
<evidence type="ECO:0000256" key="7">
    <source>
        <dbReference type="ARBA" id="ARBA00047899"/>
    </source>
</evidence>
<dbReference type="Pfam" id="PF12202">
    <property type="entry name" value="OSR1_C"/>
    <property type="match status" value="1"/>
</dbReference>
<dbReference type="InterPro" id="IPR008271">
    <property type="entry name" value="Ser/Thr_kinase_AS"/>
</dbReference>
<keyword evidence="3" id="KW-0808">Transferase</keyword>
<dbReference type="Gene3D" id="1.10.510.10">
    <property type="entry name" value="Transferase(Phosphotransferase) domain 1"/>
    <property type="match status" value="1"/>
</dbReference>
<evidence type="ECO:0000256" key="2">
    <source>
        <dbReference type="ARBA" id="ARBA00022527"/>
    </source>
</evidence>
<feature type="domain" description="Protein kinase" evidence="9">
    <location>
        <begin position="27"/>
        <end position="285"/>
    </location>
</feature>
<dbReference type="EMBL" id="GL377665">
    <property type="protein sequence ID" value="EFJ09226.1"/>
    <property type="molecule type" value="Genomic_DNA"/>
</dbReference>
<dbReference type="GO" id="GO:0004674">
    <property type="term" value="F:protein serine/threonine kinase activity"/>
    <property type="evidence" value="ECO:0000318"/>
    <property type="project" value="GO_Central"/>
</dbReference>
<dbReference type="GO" id="GO:0035556">
    <property type="term" value="P:intracellular signal transduction"/>
    <property type="evidence" value="ECO:0000318"/>
    <property type="project" value="GO_Central"/>
</dbReference>
<dbReference type="FunFam" id="3.30.200.20:FF:000075">
    <property type="entry name" value="Probable serine/threonine-protein kinase WNK1"/>
    <property type="match status" value="1"/>
</dbReference>
<dbReference type="Gene3D" id="3.30.200.20">
    <property type="entry name" value="Phosphorylase Kinase, domain 1"/>
    <property type="match status" value="1"/>
</dbReference>
<evidence type="ECO:0000259" key="9">
    <source>
        <dbReference type="PROSITE" id="PS50011"/>
    </source>
</evidence>
<feature type="non-terminal residue" evidence="10">
    <location>
        <position position="406"/>
    </location>
</feature>
<proteinExistence type="predicted"/>
<keyword evidence="5" id="KW-0418">Kinase</keyword>
<evidence type="ECO:0000256" key="1">
    <source>
        <dbReference type="ARBA" id="ARBA00012513"/>
    </source>
</evidence>
<dbReference type="HOGENOM" id="CLU_000288_142_2_1"/>
<dbReference type="PROSITE" id="PS50011">
    <property type="entry name" value="PROTEIN_KINASE_DOM"/>
    <property type="match status" value="1"/>
</dbReference>
<dbReference type="KEGG" id="smo:SELMODRAFT_130367"/>
<evidence type="ECO:0000256" key="4">
    <source>
        <dbReference type="ARBA" id="ARBA00022741"/>
    </source>
</evidence>
<dbReference type="InterPro" id="IPR000719">
    <property type="entry name" value="Prot_kinase_dom"/>
</dbReference>
<dbReference type="InParanoid" id="D8T299"/>
<keyword evidence="6" id="KW-0067">ATP-binding</keyword>
<dbReference type="InterPro" id="IPR024678">
    <property type="entry name" value="Kinase_OSR1/WNK_CCT"/>
</dbReference>
<keyword evidence="2" id="KW-0723">Serine/threonine-protein kinase</keyword>
<evidence type="ECO:0000313" key="11">
    <source>
        <dbReference type="Proteomes" id="UP000001514"/>
    </source>
</evidence>
<keyword evidence="11" id="KW-1185">Reference proteome</keyword>
<comment type="catalytic activity">
    <reaction evidence="8">
        <text>L-seryl-[protein] + ATP = O-phospho-L-seryl-[protein] + ADP + H(+)</text>
        <dbReference type="Rhea" id="RHEA:17989"/>
        <dbReference type="Rhea" id="RHEA-COMP:9863"/>
        <dbReference type="Rhea" id="RHEA-COMP:11604"/>
        <dbReference type="ChEBI" id="CHEBI:15378"/>
        <dbReference type="ChEBI" id="CHEBI:29999"/>
        <dbReference type="ChEBI" id="CHEBI:30616"/>
        <dbReference type="ChEBI" id="CHEBI:83421"/>
        <dbReference type="ChEBI" id="CHEBI:456216"/>
        <dbReference type="EC" id="2.7.11.1"/>
    </reaction>
</comment>
<dbReference type="STRING" id="88036.D8T299"/>
<dbReference type="eggNOG" id="KOG0584">
    <property type="taxonomic scope" value="Eukaryota"/>
</dbReference>
<sequence length="406" mass="46154">MEVESGANAADADDSEFVEVDPTGRYGRYNEVLGRGAFKTVYKAFDEVDGIEVAWNQVNVQDVLGRPEDLERLYSEVHLLRGLKHKNVIKFFTSWVDPRTKNVNFITEIFTSGTLRQYRKKHKNVDMKAVKNWARQILRGLLYLHSHDPPIIHRDLKCDNIFVNGNQGEVKIGDLGLATILRQAHAAHSVIGTPEFMAPELYEEDYNELVDIYAFGMCVLELVTFDYPYSECTNAAQIYKKVSSGIKPAALDKVKDPEVRSFIQKCLATASKRLPARELLKDPFLQCESDRDGVADSLPSLNKDRVNDMEELPSRNPYSEFKDDTQKSKDFKVKGKLRQDNIFLRLRISEQGHVRNIHFAFDLEADTAFSVASEMVTELDLSDQDVATIAEMIDAEILSLVPDWKP</sequence>
<dbReference type="EC" id="2.7.11.1" evidence="1"/>
<dbReference type="GO" id="GO:0005737">
    <property type="term" value="C:cytoplasm"/>
    <property type="evidence" value="ECO:0000318"/>
    <property type="project" value="GO_Central"/>
</dbReference>
<keyword evidence="4" id="KW-0547">Nucleotide-binding</keyword>
<protein>
    <recommendedName>
        <fullName evidence="1">non-specific serine/threonine protein kinase</fullName>
        <ecNumber evidence="1">2.7.11.1</ecNumber>
    </recommendedName>
</protein>
<dbReference type="PANTHER" id="PTHR13902">
    <property type="entry name" value="SERINE/THREONINE-PROTEIN KINASE WNK WITH NO LYSINE -RELATED"/>
    <property type="match status" value="1"/>
</dbReference>
<dbReference type="GO" id="GO:0005524">
    <property type="term" value="F:ATP binding"/>
    <property type="evidence" value="ECO:0007669"/>
    <property type="project" value="UniProtKB-KW"/>
</dbReference>